<accession>A0AAD7CT56</accession>
<feature type="region of interest" description="Disordered" evidence="1">
    <location>
        <begin position="193"/>
        <end position="296"/>
    </location>
</feature>
<sequence>MNFIKFGNHVIAPAGAEPTPAATAPPSDPVTEVLSLARLLQAKLTDLEMSVAERKARRQEWRAGVSRLDKMLVALKEQDSKEGDKLAKLAKRWNKTRLTVHHHDAPRYMFGAPRDRDYARDERFICPTTQAASAFNGNTERYRDSYTFSGPASKPTPALAYSAASQPFSFSSPPSSPAGYRMNQDSFKFQFTASPESLDHTRRETESYSAGTTPTKGGDQIQTQHAGHRAALSDIQNTPQDQDAGEGRGRKRRTVDFEADEYDGPYKRTRGAETRRYNSDRRVGRRDSRRSTETEY</sequence>
<name>A0AAD7CT56_MYCRO</name>
<feature type="compositionally biased region" description="Polar residues" evidence="1">
    <location>
        <begin position="207"/>
        <end position="225"/>
    </location>
</feature>
<comment type="caution">
    <text evidence="2">The sequence shown here is derived from an EMBL/GenBank/DDBJ whole genome shotgun (WGS) entry which is preliminary data.</text>
</comment>
<dbReference type="EMBL" id="JARKIE010000237">
    <property type="protein sequence ID" value="KAJ7662933.1"/>
    <property type="molecule type" value="Genomic_DNA"/>
</dbReference>
<keyword evidence="3" id="KW-1185">Reference proteome</keyword>
<dbReference type="Proteomes" id="UP001221757">
    <property type="component" value="Unassembled WGS sequence"/>
</dbReference>
<evidence type="ECO:0000313" key="3">
    <source>
        <dbReference type="Proteomes" id="UP001221757"/>
    </source>
</evidence>
<organism evidence="2 3">
    <name type="scientific">Mycena rosella</name>
    <name type="common">Pink bonnet</name>
    <name type="synonym">Agaricus rosellus</name>
    <dbReference type="NCBI Taxonomy" id="1033263"/>
    <lineage>
        <taxon>Eukaryota</taxon>
        <taxon>Fungi</taxon>
        <taxon>Dikarya</taxon>
        <taxon>Basidiomycota</taxon>
        <taxon>Agaricomycotina</taxon>
        <taxon>Agaricomycetes</taxon>
        <taxon>Agaricomycetidae</taxon>
        <taxon>Agaricales</taxon>
        <taxon>Marasmiineae</taxon>
        <taxon>Mycenaceae</taxon>
        <taxon>Mycena</taxon>
    </lineage>
</organism>
<feature type="compositionally biased region" description="Basic and acidic residues" evidence="1">
    <location>
        <begin position="197"/>
        <end position="206"/>
    </location>
</feature>
<evidence type="ECO:0000256" key="1">
    <source>
        <dbReference type="SAM" id="MobiDB-lite"/>
    </source>
</evidence>
<evidence type="ECO:0000313" key="2">
    <source>
        <dbReference type="EMBL" id="KAJ7662933.1"/>
    </source>
</evidence>
<reference evidence="2" key="1">
    <citation type="submission" date="2023-03" db="EMBL/GenBank/DDBJ databases">
        <title>Massive genome expansion in bonnet fungi (Mycena s.s.) driven by repeated elements and novel gene families across ecological guilds.</title>
        <authorList>
            <consortium name="Lawrence Berkeley National Laboratory"/>
            <person name="Harder C.B."/>
            <person name="Miyauchi S."/>
            <person name="Viragh M."/>
            <person name="Kuo A."/>
            <person name="Thoen E."/>
            <person name="Andreopoulos B."/>
            <person name="Lu D."/>
            <person name="Skrede I."/>
            <person name="Drula E."/>
            <person name="Henrissat B."/>
            <person name="Morin E."/>
            <person name="Kohler A."/>
            <person name="Barry K."/>
            <person name="LaButti K."/>
            <person name="Morin E."/>
            <person name="Salamov A."/>
            <person name="Lipzen A."/>
            <person name="Mereny Z."/>
            <person name="Hegedus B."/>
            <person name="Baldrian P."/>
            <person name="Stursova M."/>
            <person name="Weitz H."/>
            <person name="Taylor A."/>
            <person name="Grigoriev I.V."/>
            <person name="Nagy L.G."/>
            <person name="Martin F."/>
            <person name="Kauserud H."/>
        </authorList>
    </citation>
    <scope>NUCLEOTIDE SEQUENCE</scope>
    <source>
        <strain evidence="2">CBHHK067</strain>
    </source>
</reference>
<dbReference type="AlphaFoldDB" id="A0AAD7CT56"/>
<feature type="compositionally biased region" description="Basic and acidic residues" evidence="1">
    <location>
        <begin position="264"/>
        <end position="296"/>
    </location>
</feature>
<proteinExistence type="predicted"/>
<protein>
    <submittedName>
        <fullName evidence="2">Uncharacterized protein</fullName>
    </submittedName>
</protein>
<gene>
    <name evidence="2" type="ORF">B0H17DRAFT_1211840</name>
</gene>